<dbReference type="InterPro" id="IPR056874">
    <property type="entry name" value="PHD_dom_pln"/>
</dbReference>
<organism evidence="5">
    <name type="scientific">Selaginella moellendorffii</name>
    <name type="common">Spikemoss</name>
    <dbReference type="NCBI Taxonomy" id="88036"/>
    <lineage>
        <taxon>Eukaryota</taxon>
        <taxon>Viridiplantae</taxon>
        <taxon>Streptophyta</taxon>
        <taxon>Embryophyta</taxon>
        <taxon>Tracheophyta</taxon>
        <taxon>Lycopodiopsida</taxon>
        <taxon>Selaginellales</taxon>
        <taxon>Selaginellaceae</taxon>
        <taxon>Selaginella</taxon>
    </lineage>
</organism>
<dbReference type="InterPro" id="IPR013083">
    <property type="entry name" value="Znf_RING/FYVE/PHD"/>
</dbReference>
<keyword evidence="2" id="KW-0862">Zinc</keyword>
<sequence length="142" mass="15806">MEGGIGKKFSAGARECTMCGDVGFSTELFPCDGCQRRYQHRYCSDLYPKDPNPRLCNWCLHERKKTSSNFMADHGIFMTGHKRKVPSFSSDGTAAQSIDSGVSRQGNNRIVANGRIQSLPPRSCNHVRGIAKRYKLLSQVSC</sequence>
<evidence type="ECO:0000313" key="4">
    <source>
        <dbReference type="EMBL" id="EFJ14663.1"/>
    </source>
</evidence>
<keyword evidence="1" id="KW-0479">Metal-binding</keyword>
<name>D8SLH5_SELML</name>
<dbReference type="Gene3D" id="3.30.40.10">
    <property type="entry name" value="Zinc/RING finger domain, C3HC4 (zinc finger)"/>
    <property type="match status" value="1"/>
</dbReference>
<evidence type="ECO:0000256" key="1">
    <source>
        <dbReference type="ARBA" id="ARBA00022771"/>
    </source>
</evidence>
<dbReference type="Proteomes" id="UP000001514">
    <property type="component" value="Unassembled WGS sequence"/>
</dbReference>
<evidence type="ECO:0000259" key="3">
    <source>
        <dbReference type="Pfam" id="PF25054"/>
    </source>
</evidence>
<dbReference type="HOGENOM" id="CLU_088403_1_0_1"/>
<evidence type="ECO:0000313" key="5">
    <source>
        <dbReference type="Proteomes" id="UP000001514"/>
    </source>
</evidence>
<dbReference type="InParanoid" id="D8SLH5"/>
<protein>
    <recommendedName>
        <fullName evidence="3">PHD-type zinc finger plants domain-containing protein</fullName>
    </recommendedName>
</protein>
<dbReference type="eggNOG" id="ENOG502S0CS">
    <property type="taxonomic scope" value="Eukaryota"/>
</dbReference>
<dbReference type="GO" id="GO:0008270">
    <property type="term" value="F:zinc ion binding"/>
    <property type="evidence" value="ECO:0007669"/>
    <property type="project" value="UniProtKB-KW"/>
</dbReference>
<dbReference type="AlphaFoldDB" id="D8SLH5"/>
<feature type="domain" description="PHD-type zinc finger plants" evidence="3">
    <location>
        <begin position="17"/>
        <end position="59"/>
    </location>
</feature>
<dbReference type="KEGG" id="smo:SELMODRAFT_120018"/>
<reference evidence="4 5" key="1">
    <citation type="journal article" date="2011" name="Science">
        <title>The Selaginella genome identifies genetic changes associated with the evolution of vascular plants.</title>
        <authorList>
            <person name="Banks J.A."/>
            <person name="Nishiyama T."/>
            <person name="Hasebe M."/>
            <person name="Bowman J.L."/>
            <person name="Gribskov M."/>
            <person name="dePamphilis C."/>
            <person name="Albert V.A."/>
            <person name="Aono N."/>
            <person name="Aoyama T."/>
            <person name="Ambrose B.A."/>
            <person name="Ashton N.W."/>
            <person name="Axtell M.J."/>
            <person name="Barker E."/>
            <person name="Barker M.S."/>
            <person name="Bennetzen J.L."/>
            <person name="Bonawitz N.D."/>
            <person name="Chapple C."/>
            <person name="Cheng C."/>
            <person name="Correa L.G."/>
            <person name="Dacre M."/>
            <person name="DeBarry J."/>
            <person name="Dreyer I."/>
            <person name="Elias M."/>
            <person name="Engstrom E.M."/>
            <person name="Estelle M."/>
            <person name="Feng L."/>
            <person name="Finet C."/>
            <person name="Floyd S.K."/>
            <person name="Frommer W.B."/>
            <person name="Fujita T."/>
            <person name="Gramzow L."/>
            <person name="Gutensohn M."/>
            <person name="Harholt J."/>
            <person name="Hattori M."/>
            <person name="Heyl A."/>
            <person name="Hirai T."/>
            <person name="Hiwatashi Y."/>
            <person name="Ishikawa M."/>
            <person name="Iwata M."/>
            <person name="Karol K.G."/>
            <person name="Koehler B."/>
            <person name="Kolukisaoglu U."/>
            <person name="Kubo M."/>
            <person name="Kurata T."/>
            <person name="Lalonde S."/>
            <person name="Li K."/>
            <person name="Li Y."/>
            <person name="Litt A."/>
            <person name="Lyons E."/>
            <person name="Manning G."/>
            <person name="Maruyama T."/>
            <person name="Michael T.P."/>
            <person name="Mikami K."/>
            <person name="Miyazaki S."/>
            <person name="Morinaga S."/>
            <person name="Murata T."/>
            <person name="Mueller-Roeber B."/>
            <person name="Nelson D.R."/>
            <person name="Obara M."/>
            <person name="Oguri Y."/>
            <person name="Olmstead R.G."/>
            <person name="Onodera N."/>
            <person name="Petersen B.L."/>
            <person name="Pils B."/>
            <person name="Prigge M."/>
            <person name="Rensing S.A."/>
            <person name="Riano-Pachon D.M."/>
            <person name="Roberts A.W."/>
            <person name="Sato Y."/>
            <person name="Scheller H.V."/>
            <person name="Schulz B."/>
            <person name="Schulz C."/>
            <person name="Shakirov E.V."/>
            <person name="Shibagaki N."/>
            <person name="Shinohara N."/>
            <person name="Shippen D.E."/>
            <person name="Soerensen I."/>
            <person name="Sotooka R."/>
            <person name="Sugimoto N."/>
            <person name="Sugita M."/>
            <person name="Sumikawa N."/>
            <person name="Tanurdzic M."/>
            <person name="Theissen G."/>
            <person name="Ulvskov P."/>
            <person name="Wakazuki S."/>
            <person name="Weng J.K."/>
            <person name="Willats W.W."/>
            <person name="Wipf D."/>
            <person name="Wolf P.G."/>
            <person name="Yang L."/>
            <person name="Zimmer A.D."/>
            <person name="Zhu Q."/>
            <person name="Mitros T."/>
            <person name="Hellsten U."/>
            <person name="Loque D."/>
            <person name="Otillar R."/>
            <person name="Salamov A."/>
            <person name="Schmutz J."/>
            <person name="Shapiro H."/>
            <person name="Lindquist E."/>
            <person name="Lucas S."/>
            <person name="Rokhsar D."/>
            <person name="Grigoriev I.V."/>
        </authorList>
    </citation>
    <scope>NUCLEOTIDE SEQUENCE [LARGE SCALE GENOMIC DNA]</scope>
</reference>
<dbReference type="PANTHER" id="PTHR33779">
    <property type="entry name" value="EXPRESSED PROTEIN"/>
    <property type="match status" value="1"/>
</dbReference>
<dbReference type="Pfam" id="PF25054">
    <property type="entry name" value="PHD_pln"/>
    <property type="match status" value="1"/>
</dbReference>
<keyword evidence="5" id="KW-1185">Reference proteome</keyword>
<dbReference type="PANTHER" id="PTHR33779:SF1">
    <property type="entry name" value="EXPRESSED PROTEIN"/>
    <property type="match status" value="1"/>
</dbReference>
<dbReference type="EMBL" id="GL377626">
    <property type="protein sequence ID" value="EFJ14663.1"/>
    <property type="molecule type" value="Genomic_DNA"/>
</dbReference>
<dbReference type="InterPro" id="IPR011011">
    <property type="entry name" value="Znf_FYVE_PHD"/>
</dbReference>
<dbReference type="Gramene" id="EFJ14663">
    <property type="protein sequence ID" value="EFJ14663"/>
    <property type="gene ID" value="SELMODRAFT_120018"/>
</dbReference>
<accession>D8SLH5</accession>
<gene>
    <name evidence="4" type="ORF">SELMODRAFT_120018</name>
</gene>
<dbReference type="OMA" id="WEMETHA"/>
<keyword evidence="1" id="KW-0863">Zinc-finger</keyword>
<proteinExistence type="predicted"/>
<dbReference type="SUPFAM" id="SSF57903">
    <property type="entry name" value="FYVE/PHD zinc finger"/>
    <property type="match status" value="1"/>
</dbReference>
<dbReference type="FunCoup" id="D8SLH5">
    <property type="interactions" value="247"/>
</dbReference>
<evidence type="ECO:0000256" key="2">
    <source>
        <dbReference type="ARBA" id="ARBA00022833"/>
    </source>
</evidence>